<dbReference type="EMBL" id="CP002106">
    <property type="protein sequence ID" value="ADK68740.1"/>
    <property type="molecule type" value="Genomic_DNA"/>
</dbReference>
<dbReference type="PANTHER" id="PTHR43317">
    <property type="entry name" value="THERMOSPERMINE SYNTHASE ACAULIS5"/>
    <property type="match status" value="1"/>
</dbReference>
<sequence>MPVILTYLLVFALVADAIFVAALVILRRRGVYLRLRSKFGPIMVFDSTDDDGVPVRLLNVGGKFQSVGYVDEGLRYELACVYHRYFAEILSIAANPGSVAERAAGRGVPERSTTGRDGTGCDVAHDAGSDNAGSDNAGQNLGQERPWSGDALVIGGGGYSFPKWLVAHCPQARVTVVEIDPVISDIARRRFFLDDLIRDFGATPGDAHATPSDTSPGRLRLVCDDGWAYLRGCGCHFDLIVNDAFGGRKPLGPLKTSEGARSVREHLSEHGIYLANVISALEGKRARPLEESLAACKGTFAHVYLIPERPEEPEREGDNVLIASQLRLSIQKCYAVQ</sequence>
<dbReference type="SUPFAM" id="SSF53335">
    <property type="entry name" value="S-adenosyl-L-methionine-dependent methyltransferases"/>
    <property type="match status" value="1"/>
</dbReference>
<dbReference type="InterPro" id="IPR029063">
    <property type="entry name" value="SAM-dependent_MTases_sf"/>
</dbReference>
<keyword evidence="5" id="KW-1185">Reference proteome</keyword>
<dbReference type="OrthoDB" id="8221452at2"/>
<keyword evidence="3" id="KW-0812">Transmembrane</keyword>
<dbReference type="PANTHER" id="PTHR43317:SF1">
    <property type="entry name" value="THERMOSPERMINE SYNTHASE ACAULIS5"/>
    <property type="match status" value="1"/>
</dbReference>
<dbReference type="Proteomes" id="UP000000333">
    <property type="component" value="Chromosome"/>
</dbReference>
<evidence type="ECO:0000256" key="2">
    <source>
        <dbReference type="SAM" id="MobiDB-lite"/>
    </source>
</evidence>
<dbReference type="AlphaFoldDB" id="E1QX87"/>
<keyword evidence="1" id="KW-0620">Polyamine biosynthesis</keyword>
<keyword evidence="3" id="KW-1133">Transmembrane helix</keyword>
<gene>
    <name evidence="4" type="ordered locus">Olsu_1642</name>
</gene>
<accession>E1QX87</accession>
<feature type="transmembrane region" description="Helical" evidence="3">
    <location>
        <begin position="6"/>
        <end position="26"/>
    </location>
</feature>
<reference evidence="4 5" key="1">
    <citation type="journal article" date="2010" name="Stand. Genomic Sci.">
        <title>Complete genome sequence of Olsenella uli type strain (VPI D76D-27C).</title>
        <authorList>
            <person name="Goker M."/>
            <person name="Held B."/>
            <person name="Lucas S."/>
            <person name="Nolan M."/>
            <person name="Yasawong M."/>
            <person name="Glavina Del Rio T."/>
            <person name="Tice H."/>
            <person name="Cheng J.F."/>
            <person name="Bruce D."/>
            <person name="Detter J.C."/>
            <person name="Tapia R."/>
            <person name="Han C."/>
            <person name="Goodwin L."/>
            <person name="Pitluck S."/>
            <person name="Liolios K."/>
            <person name="Ivanova N."/>
            <person name="Mavromatis K."/>
            <person name="Mikhailova N."/>
            <person name="Pati A."/>
            <person name="Chen A."/>
            <person name="Palaniappan K."/>
            <person name="Land M."/>
            <person name="Hauser L."/>
            <person name="Chang Y.J."/>
            <person name="Jeffries C.D."/>
            <person name="Rohde M."/>
            <person name="Sikorski J."/>
            <person name="Pukall R."/>
            <person name="Woyke T."/>
            <person name="Bristow J."/>
            <person name="Eisen J.A."/>
            <person name="Markowitz V."/>
            <person name="Hugenholtz P."/>
            <person name="Kyrpides N.C."/>
            <person name="Klenk H.P."/>
            <person name="Lapidus A."/>
        </authorList>
    </citation>
    <scope>NUCLEOTIDE SEQUENCE [LARGE SCALE GENOMIC DNA]</scope>
    <source>
        <strain evidence="5">ATCC 49627 / DSM 7084 / CIP 109912 / JCM 12494 / NCIMB 702895 / VPI D76D-27C</strain>
    </source>
</reference>
<dbReference type="STRING" id="633147.Olsu_1642"/>
<keyword evidence="3" id="KW-0472">Membrane</keyword>
<dbReference type="GO" id="GO:0006596">
    <property type="term" value="P:polyamine biosynthetic process"/>
    <property type="evidence" value="ECO:0007669"/>
    <property type="project" value="UniProtKB-KW"/>
</dbReference>
<evidence type="ECO:0000256" key="1">
    <source>
        <dbReference type="ARBA" id="ARBA00023115"/>
    </source>
</evidence>
<dbReference type="NCBIfam" id="NF037959">
    <property type="entry name" value="MFS_SpdSyn"/>
    <property type="match status" value="1"/>
</dbReference>
<dbReference type="GeneID" id="78513206"/>
<name>E1QX87_OLSUV</name>
<evidence type="ECO:0000256" key="3">
    <source>
        <dbReference type="SAM" id="Phobius"/>
    </source>
</evidence>
<dbReference type="RefSeq" id="WP_013252491.1">
    <property type="nucleotide sequence ID" value="NC_014363.1"/>
</dbReference>
<dbReference type="Gene3D" id="3.40.50.150">
    <property type="entry name" value="Vaccinia Virus protein VP39"/>
    <property type="match status" value="1"/>
</dbReference>
<dbReference type="KEGG" id="ols:Olsu_1642"/>
<feature type="compositionally biased region" description="Polar residues" evidence="2">
    <location>
        <begin position="131"/>
        <end position="142"/>
    </location>
</feature>
<dbReference type="GO" id="GO:0010487">
    <property type="term" value="F:thermospermine synthase activity"/>
    <property type="evidence" value="ECO:0007669"/>
    <property type="project" value="TreeGrafter"/>
</dbReference>
<organism evidence="4 5">
    <name type="scientific">Olsenella uli (strain ATCC 49627 / DSM 7084 / CCUG 31166 / CIP 109912 / JCM 12494 / LMG 11480 / NCIMB 702895 / VPI D76D-27C)</name>
    <name type="common">Lactobacillus uli</name>
    <dbReference type="NCBI Taxonomy" id="633147"/>
    <lineage>
        <taxon>Bacteria</taxon>
        <taxon>Bacillati</taxon>
        <taxon>Actinomycetota</taxon>
        <taxon>Coriobacteriia</taxon>
        <taxon>Coriobacteriales</taxon>
        <taxon>Atopobiaceae</taxon>
        <taxon>Olsenella</taxon>
    </lineage>
</organism>
<proteinExistence type="predicted"/>
<evidence type="ECO:0000313" key="5">
    <source>
        <dbReference type="Proteomes" id="UP000000333"/>
    </source>
</evidence>
<protein>
    <submittedName>
        <fullName evidence="4">Spermidine synthase-like protein</fullName>
    </submittedName>
</protein>
<dbReference type="HOGENOM" id="CLU_070532_0_0_11"/>
<dbReference type="eggNOG" id="COG0421">
    <property type="taxonomic scope" value="Bacteria"/>
</dbReference>
<evidence type="ECO:0000313" key="4">
    <source>
        <dbReference type="EMBL" id="ADK68740.1"/>
    </source>
</evidence>
<dbReference type="PATRIC" id="fig|633147.7.peg.1345"/>
<feature type="region of interest" description="Disordered" evidence="2">
    <location>
        <begin position="103"/>
        <end position="144"/>
    </location>
</feature>